<dbReference type="EMBL" id="JACEEZ010022107">
    <property type="protein sequence ID" value="KAG0712796.1"/>
    <property type="molecule type" value="Genomic_DNA"/>
</dbReference>
<reference evidence="3" key="1">
    <citation type="submission" date="2020-07" db="EMBL/GenBank/DDBJ databases">
        <title>The High-quality genome of the commercially important snow crab, Chionoecetes opilio.</title>
        <authorList>
            <person name="Jeong J.-H."/>
            <person name="Ryu S."/>
        </authorList>
    </citation>
    <scope>NUCLEOTIDE SEQUENCE</scope>
    <source>
        <strain evidence="3">MADBK_172401_WGS</strain>
        <tissue evidence="3">Digestive gland</tissue>
    </source>
</reference>
<feature type="compositionally biased region" description="Basic and acidic residues" evidence="1">
    <location>
        <begin position="135"/>
        <end position="150"/>
    </location>
</feature>
<dbReference type="Proteomes" id="UP000770661">
    <property type="component" value="Unassembled WGS sequence"/>
</dbReference>
<evidence type="ECO:0000313" key="4">
    <source>
        <dbReference type="Proteomes" id="UP000770661"/>
    </source>
</evidence>
<comment type="caution">
    <text evidence="3">The sequence shown here is derived from an EMBL/GenBank/DDBJ whole genome shotgun (WGS) entry which is preliminary data.</text>
</comment>
<organism evidence="3 4">
    <name type="scientific">Chionoecetes opilio</name>
    <name type="common">Atlantic snow crab</name>
    <name type="synonym">Cancer opilio</name>
    <dbReference type="NCBI Taxonomy" id="41210"/>
    <lineage>
        <taxon>Eukaryota</taxon>
        <taxon>Metazoa</taxon>
        <taxon>Ecdysozoa</taxon>
        <taxon>Arthropoda</taxon>
        <taxon>Crustacea</taxon>
        <taxon>Multicrustacea</taxon>
        <taxon>Malacostraca</taxon>
        <taxon>Eumalacostraca</taxon>
        <taxon>Eucarida</taxon>
        <taxon>Decapoda</taxon>
        <taxon>Pleocyemata</taxon>
        <taxon>Brachyura</taxon>
        <taxon>Eubrachyura</taxon>
        <taxon>Majoidea</taxon>
        <taxon>Majidae</taxon>
        <taxon>Chionoecetes</taxon>
    </lineage>
</organism>
<feature type="transmembrane region" description="Helical" evidence="2">
    <location>
        <begin position="15"/>
        <end position="36"/>
    </location>
</feature>
<dbReference type="AlphaFoldDB" id="A0A8J4XVP2"/>
<dbReference type="PANTHER" id="PTHR47018:SF1">
    <property type="entry name" value="TESMIN_TSO1-LIKE CXC DOMAIN-CONTAINING PROTEIN"/>
    <property type="match status" value="1"/>
</dbReference>
<dbReference type="OrthoDB" id="7428225at2759"/>
<dbReference type="PANTHER" id="PTHR47018">
    <property type="entry name" value="CXC DOMAIN-CONTAINING PROTEIN-RELATED"/>
    <property type="match status" value="1"/>
</dbReference>
<feature type="region of interest" description="Disordered" evidence="1">
    <location>
        <begin position="125"/>
        <end position="150"/>
    </location>
</feature>
<keyword evidence="2" id="KW-0812">Transmembrane</keyword>
<evidence type="ECO:0000256" key="2">
    <source>
        <dbReference type="SAM" id="Phobius"/>
    </source>
</evidence>
<proteinExistence type="predicted"/>
<keyword evidence="2" id="KW-1133">Transmembrane helix</keyword>
<keyword evidence="2" id="KW-0472">Membrane</keyword>
<name>A0A8J4XVP2_CHIOP</name>
<accession>A0A8J4XVP2</accession>
<gene>
    <name evidence="3" type="ORF">GWK47_017680</name>
</gene>
<evidence type="ECO:0000313" key="3">
    <source>
        <dbReference type="EMBL" id="KAG0712796.1"/>
    </source>
</evidence>
<keyword evidence="4" id="KW-1185">Reference proteome</keyword>
<evidence type="ECO:0000256" key="1">
    <source>
        <dbReference type="SAM" id="MobiDB-lite"/>
    </source>
</evidence>
<sequence length="304" mass="34550">MMQFVRAEREGDWPLHLAVVSAMMPYFFASAHFNYARYGLYYLRSMEAMPAEVLPECMRGNHVMRHNPGIWNGIWSDMFIESTFMRYGHEAGGLVGLTLQPSAVSRWALSLHVCSQLRVDLPALKDGQTNGSTTTHKEETNSRMKSDATDREKLKTTLSNFIDPLDTSSHPEGIVNIATGLVSPSNVNIDRALQIGRQQMNKFESRDLDIKEVLTYELSATPPALFDENGDMRSQNKAMLKTKLQVQVSNRHIENPDGILIDGCALLWVIHWPSKGTVEDLTKNFMRSLHFYLQQCRVHLSHLR</sequence>
<protein>
    <submittedName>
        <fullName evidence="3">Uncharacterized protein</fullName>
    </submittedName>
</protein>